<dbReference type="PROSITE" id="PS01187">
    <property type="entry name" value="EGF_CA"/>
    <property type="match status" value="1"/>
</dbReference>
<evidence type="ECO:0000256" key="5">
    <source>
        <dbReference type="SAM" id="MobiDB-lite"/>
    </source>
</evidence>
<feature type="domain" description="EGF-like calcium-binding" evidence="6">
    <location>
        <begin position="103"/>
        <end position="140"/>
    </location>
</feature>
<keyword evidence="7" id="KW-1185">Reference proteome</keyword>
<name>A0A914S4G6_PAREQ</name>
<evidence type="ECO:0000256" key="4">
    <source>
        <dbReference type="ARBA" id="ARBA00023157"/>
    </source>
</evidence>
<dbReference type="PANTHER" id="PTHR24039:SF58">
    <property type="entry name" value="EGF-LIKE DOMAIN-CONTAINING PROTEIN"/>
    <property type="match status" value="1"/>
</dbReference>
<dbReference type="PANTHER" id="PTHR24039">
    <property type="entry name" value="FIBRILLIN-RELATED"/>
    <property type="match status" value="1"/>
</dbReference>
<keyword evidence="2" id="KW-0732">Signal</keyword>
<dbReference type="SMART" id="SM00179">
    <property type="entry name" value="EGF_CA"/>
    <property type="match status" value="1"/>
</dbReference>
<feature type="region of interest" description="Disordered" evidence="5">
    <location>
        <begin position="139"/>
        <end position="159"/>
    </location>
</feature>
<evidence type="ECO:0000313" key="8">
    <source>
        <dbReference type="WBParaSite" id="PEQ_0001349801-mRNA-1"/>
    </source>
</evidence>
<evidence type="ECO:0000313" key="7">
    <source>
        <dbReference type="Proteomes" id="UP000887564"/>
    </source>
</evidence>
<accession>A0A914S4G6</accession>
<dbReference type="InterPro" id="IPR001881">
    <property type="entry name" value="EGF-like_Ca-bd_dom"/>
</dbReference>
<dbReference type="WBParaSite" id="PEQ_0001349801-mRNA-1">
    <property type="protein sequence ID" value="PEQ_0001349801-mRNA-1"/>
    <property type="gene ID" value="PEQ_0001349801"/>
</dbReference>
<dbReference type="GO" id="GO:0005509">
    <property type="term" value="F:calcium ion binding"/>
    <property type="evidence" value="ECO:0007669"/>
    <property type="project" value="InterPro"/>
</dbReference>
<sequence length="319" mass="33896">MGDDPEFHSLIIKNDSHRNCIILGIPRHRATFTMALGDTRYEQSESIAHESSGGLVVTNGKIISNEYVEIPCDTGCPPNSYCENGTCRCNAGYTGNTKQGCHDIDECERSPCTESDSWCVNLPGSFQCCTTRSNILGDGESHESNVAESSSSNGSIGGRGGKWKVETFGEWRNFSGGAIVIGRGKIENGMWNITGGEGEEEVATLSEGKKKAERLISLISGLRKGSDPDKIETPNIGTQRFIVVDNGILKAVGSGSGGAELSASGVPFIEKDDDALKQSDRERTNFTRSSYGTGAAHMAVAIGGTQERPSLSMNGTIAG</sequence>
<dbReference type="CDD" id="cd00054">
    <property type="entry name" value="EGF_CA"/>
    <property type="match status" value="1"/>
</dbReference>
<keyword evidence="1" id="KW-0245">EGF-like domain</keyword>
<keyword evidence="3" id="KW-0677">Repeat</keyword>
<keyword evidence="4" id="KW-1015">Disulfide bond</keyword>
<evidence type="ECO:0000256" key="3">
    <source>
        <dbReference type="ARBA" id="ARBA00022737"/>
    </source>
</evidence>
<proteinExistence type="predicted"/>
<evidence type="ECO:0000256" key="2">
    <source>
        <dbReference type="ARBA" id="ARBA00022729"/>
    </source>
</evidence>
<evidence type="ECO:0000259" key="6">
    <source>
        <dbReference type="SMART" id="SM00179"/>
    </source>
</evidence>
<dbReference type="Gene3D" id="2.10.25.10">
    <property type="entry name" value="Laminin"/>
    <property type="match status" value="1"/>
</dbReference>
<reference evidence="8" key="1">
    <citation type="submission" date="2022-11" db="UniProtKB">
        <authorList>
            <consortium name="WormBaseParasite"/>
        </authorList>
    </citation>
    <scope>IDENTIFICATION</scope>
</reference>
<organism evidence="7 8">
    <name type="scientific">Parascaris equorum</name>
    <name type="common">Equine roundworm</name>
    <dbReference type="NCBI Taxonomy" id="6256"/>
    <lineage>
        <taxon>Eukaryota</taxon>
        <taxon>Metazoa</taxon>
        <taxon>Ecdysozoa</taxon>
        <taxon>Nematoda</taxon>
        <taxon>Chromadorea</taxon>
        <taxon>Rhabditida</taxon>
        <taxon>Spirurina</taxon>
        <taxon>Ascaridomorpha</taxon>
        <taxon>Ascaridoidea</taxon>
        <taxon>Ascarididae</taxon>
        <taxon>Parascaris</taxon>
    </lineage>
</organism>
<dbReference type="InterPro" id="IPR018097">
    <property type="entry name" value="EGF_Ca-bd_CS"/>
</dbReference>
<dbReference type="AlphaFoldDB" id="A0A914S4G6"/>
<dbReference type="Proteomes" id="UP000887564">
    <property type="component" value="Unplaced"/>
</dbReference>
<protein>
    <submittedName>
        <fullName evidence="8">EGF-like calcium-binding domain-containing protein</fullName>
    </submittedName>
</protein>
<evidence type="ECO:0000256" key="1">
    <source>
        <dbReference type="ARBA" id="ARBA00022536"/>
    </source>
</evidence>